<organism evidence="8 9">
    <name type="scientific">Thermomonospora echinospora</name>
    <dbReference type="NCBI Taxonomy" id="1992"/>
    <lineage>
        <taxon>Bacteria</taxon>
        <taxon>Bacillati</taxon>
        <taxon>Actinomycetota</taxon>
        <taxon>Actinomycetes</taxon>
        <taxon>Streptosporangiales</taxon>
        <taxon>Thermomonosporaceae</taxon>
        <taxon>Thermomonospora</taxon>
    </lineage>
</organism>
<evidence type="ECO:0000256" key="5">
    <source>
        <dbReference type="PIRSR" id="PIRSR606710-2"/>
    </source>
</evidence>
<dbReference type="PANTHER" id="PTHR42812">
    <property type="entry name" value="BETA-XYLOSIDASE"/>
    <property type="match status" value="1"/>
</dbReference>
<evidence type="ECO:0000256" key="6">
    <source>
        <dbReference type="RuleBase" id="RU361187"/>
    </source>
</evidence>
<dbReference type="InterPro" id="IPR006710">
    <property type="entry name" value="Glyco_hydro_43"/>
</dbReference>
<proteinExistence type="inferred from homology"/>
<evidence type="ECO:0000256" key="4">
    <source>
        <dbReference type="PIRSR" id="PIRSR606710-1"/>
    </source>
</evidence>
<dbReference type="InterPro" id="IPR023296">
    <property type="entry name" value="Glyco_hydro_beta-prop_sf"/>
</dbReference>
<dbReference type="Pfam" id="PF04616">
    <property type="entry name" value="Glyco_hydro_43"/>
    <property type="match status" value="1"/>
</dbReference>
<feature type="compositionally biased region" description="Low complexity" evidence="7">
    <location>
        <begin position="46"/>
        <end position="69"/>
    </location>
</feature>
<feature type="compositionally biased region" description="Pro residues" evidence="7">
    <location>
        <begin position="70"/>
        <end position="80"/>
    </location>
</feature>
<dbReference type="PANTHER" id="PTHR42812:SF5">
    <property type="entry name" value="ENDO-ARABINASE"/>
    <property type="match status" value="1"/>
</dbReference>
<reference evidence="9" key="1">
    <citation type="submission" date="2016-10" db="EMBL/GenBank/DDBJ databases">
        <authorList>
            <person name="Varghese N."/>
            <person name="Submissions S."/>
        </authorList>
    </citation>
    <scope>NUCLEOTIDE SEQUENCE [LARGE SCALE GENOMIC DNA]</scope>
    <source>
        <strain evidence="9">DSM 43163</strain>
    </source>
</reference>
<keyword evidence="3 6" id="KW-0326">Glycosidase</keyword>
<dbReference type="SUPFAM" id="SSF49785">
    <property type="entry name" value="Galactose-binding domain-like"/>
    <property type="match status" value="1"/>
</dbReference>
<feature type="region of interest" description="Disordered" evidence="7">
    <location>
        <begin position="38"/>
        <end position="89"/>
    </location>
</feature>
<name>A0A1H6D4F4_9ACTN</name>
<evidence type="ECO:0000313" key="9">
    <source>
        <dbReference type="Proteomes" id="UP000236723"/>
    </source>
</evidence>
<dbReference type="InterPro" id="IPR051795">
    <property type="entry name" value="Glycosyl_Hydrlase_43"/>
</dbReference>
<evidence type="ECO:0000256" key="1">
    <source>
        <dbReference type="ARBA" id="ARBA00009865"/>
    </source>
</evidence>
<feature type="active site" description="Proton donor" evidence="4">
    <location>
        <position position="261"/>
    </location>
</feature>
<dbReference type="Gene3D" id="2.60.120.260">
    <property type="entry name" value="Galactose-binding domain-like"/>
    <property type="match status" value="1"/>
</dbReference>
<sequence length="495" mass="52803">MTPVRRRAVGRSPGSGAPAALSGVLVLLLAGTACSAGGTPVSSAEVVRPTPASPAATAPRPVATASATPTPRPPAVPRPVGPVLRGNFPDPDILRDGDTYYAYATNGRGHNVPVAMAGSVHGPWIPQSADSLPRLGAWAEPGYTWAPEVVRRPDGVFVLYYTAASRRTGDQCIGVATASTPRGPFQPVGDRPLVCSARGDAIDAAFFRDTDGEPYLLYRADQAGPRPTAIFVRPLGDRWLGFKGAATRILTWDDSDPILVEAPALVRRGGHYVLFYSSGVFYSEEYRTRYATATRLTGPYRRAPGTLLSTDAYDREVIGPGGADIVQDEAGDHIVFHGITASSGNQRVTRSMYVAALGWDGRRPVVRGVPQRYEAEHADAVAGKSVLRPRASGDRAIDLYRGPGSKLEMKVFAPEAGVYTARLKYRLKWPRPVRAVLAVPDAPGTAGLSEVTLPYGGSPVSWPVAKTYLTLRQGWNTVSLQGLTAAVEVDRLEVR</sequence>
<protein>
    <submittedName>
        <fullName evidence="8">Glycosyl hydrolases family 43</fullName>
    </submittedName>
</protein>
<dbReference type="GO" id="GO:0005975">
    <property type="term" value="P:carbohydrate metabolic process"/>
    <property type="evidence" value="ECO:0007669"/>
    <property type="project" value="InterPro"/>
</dbReference>
<dbReference type="AlphaFoldDB" id="A0A1H6D4F4"/>
<feature type="site" description="Important for catalytic activity, responsible for pKa modulation of the active site Glu and correct orientation of both the proton donor and substrate" evidence="5">
    <location>
        <position position="203"/>
    </location>
</feature>
<dbReference type="Gene3D" id="2.115.10.20">
    <property type="entry name" value="Glycosyl hydrolase domain, family 43"/>
    <property type="match status" value="1"/>
</dbReference>
<dbReference type="InterPro" id="IPR008979">
    <property type="entry name" value="Galactose-bd-like_sf"/>
</dbReference>
<evidence type="ECO:0000256" key="7">
    <source>
        <dbReference type="SAM" id="MobiDB-lite"/>
    </source>
</evidence>
<dbReference type="CDD" id="cd08999">
    <property type="entry name" value="GH43_ABN-like"/>
    <property type="match status" value="1"/>
</dbReference>
<feature type="active site" description="Proton acceptor" evidence="4">
    <location>
        <position position="90"/>
    </location>
</feature>
<comment type="similarity">
    <text evidence="1 6">Belongs to the glycosyl hydrolase 43 family.</text>
</comment>
<gene>
    <name evidence="8" type="ORF">SAMN04489712_112228</name>
</gene>
<accession>A0A1H6D4F4</accession>
<evidence type="ECO:0000256" key="2">
    <source>
        <dbReference type="ARBA" id="ARBA00022801"/>
    </source>
</evidence>
<dbReference type="GO" id="GO:0004553">
    <property type="term" value="F:hydrolase activity, hydrolyzing O-glycosyl compounds"/>
    <property type="evidence" value="ECO:0007669"/>
    <property type="project" value="InterPro"/>
</dbReference>
<evidence type="ECO:0000313" key="8">
    <source>
        <dbReference type="EMBL" id="SEG79516.1"/>
    </source>
</evidence>
<keyword evidence="9" id="KW-1185">Reference proteome</keyword>
<dbReference type="SUPFAM" id="SSF75005">
    <property type="entry name" value="Arabinanase/levansucrase/invertase"/>
    <property type="match status" value="1"/>
</dbReference>
<keyword evidence="2 6" id="KW-0378">Hydrolase</keyword>
<dbReference type="Proteomes" id="UP000236723">
    <property type="component" value="Unassembled WGS sequence"/>
</dbReference>
<dbReference type="EMBL" id="FNVO01000012">
    <property type="protein sequence ID" value="SEG79516.1"/>
    <property type="molecule type" value="Genomic_DNA"/>
</dbReference>
<dbReference type="PROSITE" id="PS51257">
    <property type="entry name" value="PROKAR_LIPOPROTEIN"/>
    <property type="match status" value="1"/>
</dbReference>
<evidence type="ECO:0000256" key="3">
    <source>
        <dbReference type="ARBA" id="ARBA00023295"/>
    </source>
</evidence>